<evidence type="ECO:0000313" key="6">
    <source>
        <dbReference type="EMBL" id="TFC97703.1"/>
    </source>
</evidence>
<accession>A0ABY2IYT8</accession>
<keyword evidence="2" id="KW-0808">Transferase</keyword>
<name>A0ABY2IYT8_9MICO</name>
<protein>
    <submittedName>
        <fullName evidence="6">Type II toxin-antitoxin system HipA family toxin</fullName>
    </submittedName>
</protein>
<sequence length="421" mass="45942">MPLQNPRPHPTNATVVLGELQRLRSGKLRLRFADEAINRFGAQSQVLSLSLPLTSRRVEGRALDTFIQGLLPEQQVRTMIENENGVPRNDDFALLRAIGAECAGAVQFLPPGTTATSGHLRDLSDSEVDDIVRGLPTLHAPDSLPLTASLGGVQAKVLLTKTDRGWAWPAAGAMSTHLIKPEPNTNVVVEWLIEAEHWASRVADTAGLRVAQTELQDFGGRLAIVVKRYDRGPDGRLHQEDFTQALGLVVLDKYERSAVRPGRLERIASEVSNLALRPTLFKETLLRMVTFNVLIGNSDAHSKNYSLLIDVNGNFENAPLYDVAPKLLLNRRLTTAGHTIGGQPDLRYVTRAHLLREAAAWGIKDGRAAALIDDVAASVARAAGVVAPIPELRHLPELIERRASQLRDGSTLQHMPADLAS</sequence>
<dbReference type="Proteomes" id="UP000297853">
    <property type="component" value="Unassembled WGS sequence"/>
</dbReference>
<dbReference type="InterPro" id="IPR017508">
    <property type="entry name" value="HipA_N1"/>
</dbReference>
<gene>
    <name evidence="6" type="ORF">E3T28_11815</name>
</gene>
<keyword evidence="7" id="KW-1185">Reference proteome</keyword>
<evidence type="ECO:0000259" key="4">
    <source>
        <dbReference type="Pfam" id="PF07804"/>
    </source>
</evidence>
<feature type="domain" description="HipA N-terminal subdomain 1" evidence="5">
    <location>
        <begin position="16"/>
        <end position="108"/>
    </location>
</feature>
<dbReference type="Gene3D" id="1.10.1070.20">
    <property type="match status" value="1"/>
</dbReference>
<reference evidence="6 7" key="1">
    <citation type="submission" date="2019-03" db="EMBL/GenBank/DDBJ databases">
        <title>Genomics of glacier-inhabiting Cryobacterium strains.</title>
        <authorList>
            <person name="Liu Q."/>
            <person name="Xin Y.-H."/>
        </authorList>
    </citation>
    <scope>NUCLEOTIDE SEQUENCE [LARGE SCALE GENOMIC DNA]</scope>
    <source>
        <strain evidence="6 7">TMT1-23-1</strain>
    </source>
</reference>
<comment type="similarity">
    <text evidence="1">Belongs to the HipA Ser/Thr kinase family.</text>
</comment>
<evidence type="ECO:0000256" key="3">
    <source>
        <dbReference type="ARBA" id="ARBA00022777"/>
    </source>
</evidence>
<comment type="caution">
    <text evidence="6">The sequence shown here is derived from an EMBL/GenBank/DDBJ whole genome shotgun (WGS) entry which is preliminary data.</text>
</comment>
<dbReference type="Pfam" id="PF13657">
    <property type="entry name" value="Couple_hipA"/>
    <property type="match status" value="1"/>
</dbReference>
<dbReference type="InterPro" id="IPR052028">
    <property type="entry name" value="HipA_Ser/Thr_kinase"/>
</dbReference>
<dbReference type="Pfam" id="PF07804">
    <property type="entry name" value="HipA_C"/>
    <property type="match status" value="1"/>
</dbReference>
<keyword evidence="3" id="KW-0418">Kinase</keyword>
<dbReference type="NCBIfam" id="TIGR03071">
    <property type="entry name" value="couple_hipA"/>
    <property type="match status" value="1"/>
</dbReference>
<organism evidence="6 7">
    <name type="scientific">Cryobacterium sinapicolor</name>
    <dbReference type="NCBI Taxonomy" id="1259236"/>
    <lineage>
        <taxon>Bacteria</taxon>
        <taxon>Bacillati</taxon>
        <taxon>Actinomycetota</taxon>
        <taxon>Actinomycetes</taxon>
        <taxon>Micrococcales</taxon>
        <taxon>Microbacteriaceae</taxon>
        <taxon>Cryobacterium</taxon>
    </lineage>
</organism>
<evidence type="ECO:0000256" key="2">
    <source>
        <dbReference type="ARBA" id="ARBA00022679"/>
    </source>
</evidence>
<dbReference type="InterPro" id="IPR012893">
    <property type="entry name" value="HipA-like_C"/>
</dbReference>
<evidence type="ECO:0000259" key="5">
    <source>
        <dbReference type="Pfam" id="PF13657"/>
    </source>
</evidence>
<evidence type="ECO:0000256" key="1">
    <source>
        <dbReference type="ARBA" id="ARBA00010164"/>
    </source>
</evidence>
<dbReference type="PANTHER" id="PTHR37419:SF1">
    <property type="entry name" value="SERINE_THREONINE-PROTEIN KINASE TOXIN HIPA"/>
    <property type="match status" value="1"/>
</dbReference>
<dbReference type="EMBL" id="SOGQ01000059">
    <property type="protein sequence ID" value="TFC97703.1"/>
    <property type="molecule type" value="Genomic_DNA"/>
</dbReference>
<proteinExistence type="inferred from homology"/>
<feature type="domain" description="HipA-like C-terminal" evidence="4">
    <location>
        <begin position="149"/>
        <end position="381"/>
    </location>
</feature>
<dbReference type="PANTHER" id="PTHR37419">
    <property type="entry name" value="SERINE/THREONINE-PROTEIN KINASE TOXIN HIPA"/>
    <property type="match status" value="1"/>
</dbReference>
<evidence type="ECO:0000313" key="7">
    <source>
        <dbReference type="Proteomes" id="UP000297853"/>
    </source>
</evidence>